<organism evidence="1">
    <name type="scientific">Physcomitrium patens</name>
    <name type="common">Spreading-leaved earth moss</name>
    <name type="synonym">Physcomitrella patens</name>
    <dbReference type="NCBI Taxonomy" id="3218"/>
    <lineage>
        <taxon>Eukaryota</taxon>
        <taxon>Viridiplantae</taxon>
        <taxon>Streptophyta</taxon>
        <taxon>Embryophyta</taxon>
        <taxon>Bryophyta</taxon>
        <taxon>Bryophytina</taxon>
        <taxon>Bryopsida</taxon>
        <taxon>Funariidae</taxon>
        <taxon>Funariales</taxon>
        <taxon>Funariaceae</taxon>
        <taxon>Physcomitrium</taxon>
    </lineage>
</organism>
<reference evidence="2" key="3">
    <citation type="submission" date="2020-12" db="UniProtKB">
        <authorList>
            <consortium name="EnsemblPlants"/>
        </authorList>
    </citation>
    <scope>IDENTIFICATION</scope>
</reference>
<evidence type="ECO:0000313" key="1">
    <source>
        <dbReference type="EMBL" id="PNR63066.1"/>
    </source>
</evidence>
<dbReference type="EnsemblPlants" id="Pp3c1_32460V3.1">
    <property type="protein sequence ID" value="Pp3c1_32460V3.1"/>
    <property type="gene ID" value="Pp3c1_32460"/>
</dbReference>
<dbReference type="AlphaFoldDB" id="A0A2K1LAL2"/>
<protein>
    <submittedName>
        <fullName evidence="1 2">Uncharacterized protein</fullName>
    </submittedName>
</protein>
<dbReference type="InParanoid" id="A0A2K1LAL2"/>
<keyword evidence="3" id="KW-1185">Reference proteome</keyword>
<accession>A0A2K1LAL2</accession>
<name>A0A2K1LAL2_PHYPA</name>
<reference evidence="1 3" key="1">
    <citation type="journal article" date="2008" name="Science">
        <title>The Physcomitrella genome reveals evolutionary insights into the conquest of land by plants.</title>
        <authorList>
            <person name="Rensing S."/>
            <person name="Lang D."/>
            <person name="Zimmer A."/>
            <person name="Terry A."/>
            <person name="Salamov A."/>
            <person name="Shapiro H."/>
            <person name="Nishiyama T."/>
            <person name="Perroud P.-F."/>
            <person name="Lindquist E."/>
            <person name="Kamisugi Y."/>
            <person name="Tanahashi T."/>
            <person name="Sakakibara K."/>
            <person name="Fujita T."/>
            <person name="Oishi K."/>
            <person name="Shin-I T."/>
            <person name="Kuroki Y."/>
            <person name="Toyoda A."/>
            <person name="Suzuki Y."/>
            <person name="Hashimoto A."/>
            <person name="Yamaguchi K."/>
            <person name="Sugano A."/>
            <person name="Kohara Y."/>
            <person name="Fujiyama A."/>
            <person name="Anterola A."/>
            <person name="Aoki S."/>
            <person name="Ashton N."/>
            <person name="Barbazuk W.B."/>
            <person name="Barker E."/>
            <person name="Bennetzen J."/>
            <person name="Bezanilla M."/>
            <person name="Blankenship R."/>
            <person name="Cho S.H."/>
            <person name="Dutcher S."/>
            <person name="Estelle M."/>
            <person name="Fawcett J.A."/>
            <person name="Gundlach H."/>
            <person name="Hanada K."/>
            <person name="Heyl A."/>
            <person name="Hicks K.A."/>
            <person name="Hugh J."/>
            <person name="Lohr M."/>
            <person name="Mayer K."/>
            <person name="Melkozernov A."/>
            <person name="Murata T."/>
            <person name="Nelson D."/>
            <person name="Pils B."/>
            <person name="Prigge M."/>
            <person name="Reiss B."/>
            <person name="Renner T."/>
            <person name="Rombauts S."/>
            <person name="Rushton P."/>
            <person name="Sanderfoot A."/>
            <person name="Schween G."/>
            <person name="Shiu S.-H."/>
            <person name="Stueber K."/>
            <person name="Theodoulou F.L."/>
            <person name="Tu H."/>
            <person name="Van de Peer Y."/>
            <person name="Verrier P.J."/>
            <person name="Waters E."/>
            <person name="Wood A."/>
            <person name="Yang L."/>
            <person name="Cove D."/>
            <person name="Cuming A."/>
            <person name="Hasebe M."/>
            <person name="Lucas S."/>
            <person name="Mishler D.B."/>
            <person name="Reski R."/>
            <person name="Grigoriev I."/>
            <person name="Quatrano R.S."/>
            <person name="Boore J.L."/>
        </authorList>
    </citation>
    <scope>NUCLEOTIDE SEQUENCE [LARGE SCALE GENOMIC DNA]</scope>
    <source>
        <strain evidence="2 3">cv. Gransden 2004</strain>
    </source>
</reference>
<sequence>MIWQELKHPAWSKLRNPGRMASGIVAKDRKANWTRFCNFTTHNIKFSAVGLLDHGQWNC</sequence>
<evidence type="ECO:0000313" key="2">
    <source>
        <dbReference type="EnsemblPlants" id="Pp3c1_32460V3.1"/>
    </source>
</evidence>
<dbReference type="Gramene" id="Pp3c1_32460V3.1">
    <property type="protein sequence ID" value="Pp3c1_32460V3.1"/>
    <property type="gene ID" value="Pp3c1_32460"/>
</dbReference>
<gene>
    <name evidence="1" type="ORF">PHYPA_001491</name>
</gene>
<dbReference type="EMBL" id="ABEU02000001">
    <property type="protein sequence ID" value="PNR63066.1"/>
    <property type="molecule type" value="Genomic_DNA"/>
</dbReference>
<proteinExistence type="predicted"/>
<evidence type="ECO:0000313" key="3">
    <source>
        <dbReference type="Proteomes" id="UP000006727"/>
    </source>
</evidence>
<dbReference type="Proteomes" id="UP000006727">
    <property type="component" value="Chromosome 1"/>
</dbReference>
<reference evidence="1 3" key="2">
    <citation type="journal article" date="2018" name="Plant J.">
        <title>The Physcomitrella patens chromosome-scale assembly reveals moss genome structure and evolution.</title>
        <authorList>
            <person name="Lang D."/>
            <person name="Ullrich K.K."/>
            <person name="Murat F."/>
            <person name="Fuchs J."/>
            <person name="Jenkins J."/>
            <person name="Haas F.B."/>
            <person name="Piednoel M."/>
            <person name="Gundlach H."/>
            <person name="Van Bel M."/>
            <person name="Meyberg R."/>
            <person name="Vives C."/>
            <person name="Morata J."/>
            <person name="Symeonidi A."/>
            <person name="Hiss M."/>
            <person name="Muchero W."/>
            <person name="Kamisugi Y."/>
            <person name="Saleh O."/>
            <person name="Blanc G."/>
            <person name="Decker E.L."/>
            <person name="van Gessel N."/>
            <person name="Grimwood J."/>
            <person name="Hayes R.D."/>
            <person name="Graham S.W."/>
            <person name="Gunter L.E."/>
            <person name="McDaniel S.F."/>
            <person name="Hoernstein S.N.W."/>
            <person name="Larsson A."/>
            <person name="Li F.W."/>
            <person name="Perroud P.F."/>
            <person name="Phillips J."/>
            <person name="Ranjan P."/>
            <person name="Rokshar D.S."/>
            <person name="Rothfels C.J."/>
            <person name="Schneider L."/>
            <person name="Shu S."/>
            <person name="Stevenson D.W."/>
            <person name="Thummler F."/>
            <person name="Tillich M."/>
            <person name="Villarreal Aguilar J.C."/>
            <person name="Widiez T."/>
            <person name="Wong G.K."/>
            <person name="Wymore A."/>
            <person name="Zhang Y."/>
            <person name="Zimmer A.D."/>
            <person name="Quatrano R.S."/>
            <person name="Mayer K.F.X."/>
            <person name="Goodstein D."/>
            <person name="Casacuberta J.M."/>
            <person name="Vandepoele K."/>
            <person name="Reski R."/>
            <person name="Cuming A.C."/>
            <person name="Tuskan G.A."/>
            <person name="Maumus F."/>
            <person name="Salse J."/>
            <person name="Schmutz J."/>
            <person name="Rensing S.A."/>
        </authorList>
    </citation>
    <scope>NUCLEOTIDE SEQUENCE [LARGE SCALE GENOMIC DNA]</scope>
    <source>
        <strain evidence="2 3">cv. Gransden 2004</strain>
    </source>
</reference>